<accession>A0ACC0WML0</accession>
<reference evidence="1 2" key="1">
    <citation type="journal article" date="2022" name="bioRxiv">
        <title>The genome of the oomycete Peronosclerospora sorghi, a cosmopolitan pathogen of maize and sorghum, is inflated with dispersed pseudogenes.</title>
        <authorList>
            <person name="Fletcher K."/>
            <person name="Martin F."/>
            <person name="Isakeit T."/>
            <person name="Cavanaugh K."/>
            <person name="Magill C."/>
            <person name="Michelmore R."/>
        </authorList>
    </citation>
    <scope>NUCLEOTIDE SEQUENCE [LARGE SCALE GENOMIC DNA]</scope>
    <source>
        <strain evidence="1">P6</strain>
    </source>
</reference>
<protein>
    <submittedName>
        <fullName evidence="1">Uncharacterized protein</fullName>
    </submittedName>
</protein>
<dbReference type="Proteomes" id="UP001163321">
    <property type="component" value="Chromosome 11"/>
</dbReference>
<sequence>MATGKLELDAAPSAARVRQVETRGHAIGRMQHRRHNHIVRIHAFSEDLIRTFTRRIVHGVLYLHEMGMSHGDIKDANVLVNAQGSRSLGGPRHFRNASPLKLDRFPSSRMWRASVVLRRATVPAFALACGLWSSCPASRNEPVKTNADAPSFPDPDRSASPPLSSRDKLRLSRRFTRRKQTKYHTYVIVGSGTAANAAIEAIRQEDGAADILVLSDEHALPRRDFGTEKAAGDSDDDEAARDAPLAPALLESYNEWRRHLSARFEEDAAGAAPPLTLLLDKRPVDFDVEKNRVVLGDGTDVRYERCLIASAGRPKHFYVLDSDRVSYALSDRVNTCTTRGDFVRLHQVAAGRADDDDGRGVYSVLVIGAGFLGCEVACALATHPRTHHCQTKLVFVESVPGARTLPRYLAEELARRLTRAGVDVVPDRLVTSLRPSGDDDESESGVTVTVLGKDKPETALEADYVVLASTHTDPAPSLRMGRATRAGGGLERDEKNGGLVVNAQLEAVSGLFVAGNAASYYDPYLGRRRVDRYDHAVNSGLTAGRNMARSLRGAGKMKTYRHQPLFRSHLPGLGVLMEGIGEVDASLRTVGVWVRSPTRGSNETGGAPYERGVVYYLKGNKIMGMLLWNASDVLESARQLMLSRPEIRDNVVEELKHTISLAPNDWLHVVST</sequence>
<dbReference type="EMBL" id="CM047590">
    <property type="protein sequence ID" value="KAI9919617.1"/>
    <property type="molecule type" value="Genomic_DNA"/>
</dbReference>
<organism evidence="1 2">
    <name type="scientific">Peronosclerospora sorghi</name>
    <dbReference type="NCBI Taxonomy" id="230839"/>
    <lineage>
        <taxon>Eukaryota</taxon>
        <taxon>Sar</taxon>
        <taxon>Stramenopiles</taxon>
        <taxon>Oomycota</taxon>
        <taxon>Peronosporomycetes</taxon>
        <taxon>Peronosporales</taxon>
        <taxon>Peronosporaceae</taxon>
        <taxon>Peronosclerospora</taxon>
    </lineage>
</organism>
<keyword evidence="2" id="KW-1185">Reference proteome</keyword>
<comment type="caution">
    <text evidence="1">The sequence shown here is derived from an EMBL/GenBank/DDBJ whole genome shotgun (WGS) entry which is preliminary data.</text>
</comment>
<evidence type="ECO:0000313" key="1">
    <source>
        <dbReference type="EMBL" id="KAI9919617.1"/>
    </source>
</evidence>
<gene>
    <name evidence="1" type="ORF">PsorP6_017363</name>
</gene>
<proteinExistence type="predicted"/>
<evidence type="ECO:0000313" key="2">
    <source>
        <dbReference type="Proteomes" id="UP001163321"/>
    </source>
</evidence>
<name>A0ACC0WML0_9STRA</name>